<dbReference type="Pfam" id="PF11720">
    <property type="entry name" value="Inhibitor_I78"/>
    <property type="match status" value="1"/>
</dbReference>
<sequence>MKMQFALIALSCPAIMACSTTNPEPAIPERGVIPGYVCKTDDLETLVGQKATAEIAAGALKQSGAKRLRWIAPDTAVTMDFRQDRLNIEYDDEMVITRVNCG</sequence>
<dbReference type="RefSeq" id="WP_207988813.1">
    <property type="nucleotide sequence ID" value="NZ_CP071794.1"/>
</dbReference>
<reference evidence="2 3" key="1">
    <citation type="submission" date="2021-03" db="EMBL/GenBank/DDBJ databases">
        <title>Complete genome of Parasphingorhabdus_sp.JHSY0214.</title>
        <authorList>
            <person name="Yoo J.H."/>
            <person name="Bae J.W."/>
        </authorList>
    </citation>
    <scope>NUCLEOTIDE SEQUENCE [LARGE SCALE GENOMIC DNA]</scope>
    <source>
        <strain evidence="2 3">JHSY0214</strain>
    </source>
</reference>
<evidence type="ECO:0000313" key="2">
    <source>
        <dbReference type="EMBL" id="QTD56816.1"/>
    </source>
</evidence>
<keyword evidence="1" id="KW-0732">Signal</keyword>
<accession>A0ABX7T6Q4</accession>
<keyword evidence="3" id="KW-1185">Reference proteome</keyword>
<feature type="chain" id="PRO_5046169848" evidence="1">
    <location>
        <begin position="18"/>
        <end position="102"/>
    </location>
</feature>
<dbReference type="EMBL" id="CP071794">
    <property type="protein sequence ID" value="QTD56816.1"/>
    <property type="molecule type" value="Genomic_DNA"/>
</dbReference>
<evidence type="ECO:0000313" key="3">
    <source>
        <dbReference type="Proteomes" id="UP000663923"/>
    </source>
</evidence>
<organism evidence="2 3">
    <name type="scientific">Parasphingorhabdus cellanae</name>
    <dbReference type="NCBI Taxonomy" id="2806553"/>
    <lineage>
        <taxon>Bacteria</taxon>
        <taxon>Pseudomonadati</taxon>
        <taxon>Pseudomonadota</taxon>
        <taxon>Alphaproteobacteria</taxon>
        <taxon>Sphingomonadales</taxon>
        <taxon>Sphingomonadaceae</taxon>
        <taxon>Parasphingorhabdus</taxon>
    </lineage>
</organism>
<proteinExistence type="predicted"/>
<dbReference type="PANTHER" id="PTHR39600">
    <property type="entry name" value="PEPTIDASE INHIBITOR I78 FAMILY PROTEIN"/>
    <property type="match status" value="1"/>
</dbReference>
<evidence type="ECO:0000256" key="1">
    <source>
        <dbReference type="SAM" id="SignalP"/>
    </source>
</evidence>
<feature type="signal peptide" evidence="1">
    <location>
        <begin position="1"/>
        <end position="17"/>
    </location>
</feature>
<gene>
    <name evidence="2" type="ORF">J4G78_04370</name>
</gene>
<dbReference type="PANTHER" id="PTHR39600:SF1">
    <property type="entry name" value="PEPTIDASE INHIBITOR I78 FAMILY PROTEIN"/>
    <property type="match status" value="1"/>
</dbReference>
<dbReference type="Gene3D" id="3.30.10.10">
    <property type="entry name" value="Trypsin Inhibitor V, subunit A"/>
    <property type="match status" value="1"/>
</dbReference>
<dbReference type="InterPro" id="IPR021719">
    <property type="entry name" value="Prot_inh_I78"/>
</dbReference>
<dbReference type="Proteomes" id="UP000663923">
    <property type="component" value="Chromosome"/>
</dbReference>
<name>A0ABX7T6Q4_9SPHN</name>
<protein>
    <submittedName>
        <fullName evidence="2">Peptidase inhibitor I78</fullName>
    </submittedName>
</protein>
<dbReference type="PROSITE" id="PS51257">
    <property type="entry name" value="PROKAR_LIPOPROTEIN"/>
    <property type="match status" value="1"/>
</dbReference>